<proteinExistence type="predicted"/>
<dbReference type="EMBL" id="JAFGIX010000019">
    <property type="protein sequence ID" value="MBN1572315.1"/>
    <property type="molecule type" value="Genomic_DNA"/>
</dbReference>
<organism evidence="1 2">
    <name type="scientific">Candidatus Zymogenus saltonus</name>
    <dbReference type="NCBI Taxonomy" id="2844893"/>
    <lineage>
        <taxon>Bacteria</taxon>
        <taxon>Deltaproteobacteria</taxon>
        <taxon>Candidatus Zymogenia</taxon>
        <taxon>Candidatus Zymogeniales</taxon>
        <taxon>Candidatus Zymogenaceae</taxon>
        <taxon>Candidatus Zymogenus</taxon>
    </lineage>
</organism>
<dbReference type="Pfam" id="PF02511">
    <property type="entry name" value="Thy1"/>
    <property type="match status" value="2"/>
</dbReference>
<dbReference type="GO" id="GO:0004799">
    <property type="term" value="F:thymidylate synthase activity"/>
    <property type="evidence" value="ECO:0007669"/>
    <property type="project" value="TreeGrafter"/>
</dbReference>
<dbReference type="GO" id="GO:0006231">
    <property type="term" value="P:dTMP biosynthetic process"/>
    <property type="evidence" value="ECO:0007669"/>
    <property type="project" value="InterPro"/>
</dbReference>
<dbReference type="GO" id="GO:0050797">
    <property type="term" value="F:thymidylate synthase (FAD) activity"/>
    <property type="evidence" value="ECO:0007669"/>
    <property type="project" value="InterPro"/>
</dbReference>
<dbReference type="PANTHER" id="PTHR34934:SF1">
    <property type="entry name" value="FLAVIN-DEPENDENT THYMIDYLATE SYNTHASE"/>
    <property type="match status" value="1"/>
</dbReference>
<comment type="caution">
    <text evidence="1">The sequence shown here is derived from an EMBL/GenBank/DDBJ whole genome shotgun (WGS) entry which is preliminary data.</text>
</comment>
<evidence type="ECO:0000313" key="1">
    <source>
        <dbReference type="EMBL" id="MBN1572315.1"/>
    </source>
</evidence>
<dbReference type="GO" id="GO:0070402">
    <property type="term" value="F:NADPH binding"/>
    <property type="evidence" value="ECO:0007669"/>
    <property type="project" value="TreeGrafter"/>
</dbReference>
<dbReference type="AlphaFoldDB" id="A0A9D8PNU5"/>
<reference evidence="1" key="1">
    <citation type="journal article" date="2021" name="Environ. Microbiol.">
        <title>Genomic characterization of three novel Desulfobacterota classes expand the metabolic and phylogenetic diversity of the phylum.</title>
        <authorList>
            <person name="Murphy C.L."/>
            <person name="Biggerstaff J."/>
            <person name="Eichhorn A."/>
            <person name="Ewing E."/>
            <person name="Shahan R."/>
            <person name="Soriano D."/>
            <person name="Stewart S."/>
            <person name="VanMol K."/>
            <person name="Walker R."/>
            <person name="Walters P."/>
            <person name="Elshahed M.S."/>
            <person name="Youssef N.H."/>
        </authorList>
    </citation>
    <scope>NUCLEOTIDE SEQUENCE</scope>
    <source>
        <strain evidence="1">Zod_Metabat.24</strain>
    </source>
</reference>
<sequence length="502" mass="56817">MKVILSGFNVDKERLFEYKGAALKLIGGDKEEIEGFLDRFGASEELTPETFSAAYARISRDPRPVNELRLNALDEVEKARRSNESIIFGMGHSSVAEHAVFNLDIIGISRLVTEELQRTRLASYTEKSQRYITLTDDHVIPKEIVDAGLETPFRDAVKSLNGTYHTLYEKLLPFIHKKHPDLAEDKRGKVTLDGWAKEDARYVVPLATLTQMGMTANARVLEMTLRRLSASGLNEAVELSKTIYDAVSPYAPSVIKYTKGTDYDTKTKDLIGESFTKHAQGSRGDKGKKDTSLKLVDYTRDGEFRLAAALVFPLTNLDHETLLNSIKGMEKDKVEEIVKSSFKYMESYDRAMREFETIGLTFEAIISSSCFAQLKRHRMATIIKQDYNPDLGVEVPETIVEAGLKDNFIRAVEGTRDVYEKIRALSPKAAPYILTNAHRLRLLISLNLRELYHIARIRMDKTAQWDIRRLSSEMVRQAGEVFPIGTVLACSKDTFEETKKRL</sequence>
<gene>
    <name evidence="1" type="ORF">JW984_03870</name>
</gene>
<dbReference type="InterPro" id="IPR003669">
    <property type="entry name" value="Thymidylate_synthase_ThyX"/>
</dbReference>
<protein>
    <submittedName>
        <fullName evidence="1">FAD-dependent thymidylate synthase</fullName>
    </submittedName>
</protein>
<name>A0A9D8PNU5_9DELT</name>
<dbReference type="Proteomes" id="UP000809273">
    <property type="component" value="Unassembled WGS sequence"/>
</dbReference>
<dbReference type="GO" id="GO:0050660">
    <property type="term" value="F:flavin adenine dinucleotide binding"/>
    <property type="evidence" value="ECO:0007669"/>
    <property type="project" value="InterPro"/>
</dbReference>
<accession>A0A9D8PNU5</accession>
<dbReference type="CDD" id="cd20175">
    <property type="entry name" value="ThyX"/>
    <property type="match status" value="2"/>
</dbReference>
<dbReference type="PROSITE" id="PS51331">
    <property type="entry name" value="THYX"/>
    <property type="match status" value="2"/>
</dbReference>
<reference evidence="1" key="2">
    <citation type="submission" date="2021-01" db="EMBL/GenBank/DDBJ databases">
        <authorList>
            <person name="Hahn C.R."/>
            <person name="Youssef N.H."/>
            <person name="Elshahed M."/>
        </authorList>
    </citation>
    <scope>NUCLEOTIDE SEQUENCE</scope>
    <source>
        <strain evidence="1">Zod_Metabat.24</strain>
    </source>
</reference>
<dbReference type="InterPro" id="IPR036098">
    <property type="entry name" value="Thymidylate_synthase_ThyX_sf"/>
</dbReference>
<dbReference type="PANTHER" id="PTHR34934">
    <property type="entry name" value="FLAVIN-DEPENDENT THYMIDYLATE SYNTHASE"/>
    <property type="match status" value="1"/>
</dbReference>
<evidence type="ECO:0000313" key="2">
    <source>
        <dbReference type="Proteomes" id="UP000809273"/>
    </source>
</evidence>
<dbReference type="SUPFAM" id="SSF69796">
    <property type="entry name" value="Thymidylate synthase-complementing protein Thy1"/>
    <property type="match status" value="2"/>
</dbReference>
<dbReference type="Gene3D" id="3.30.1360.170">
    <property type="match status" value="2"/>
</dbReference>